<organism evidence="1 2">
    <name type="scientific">Sphingorhabdus lutea</name>
    <dbReference type="NCBI Taxonomy" id="1913578"/>
    <lineage>
        <taxon>Bacteria</taxon>
        <taxon>Pseudomonadati</taxon>
        <taxon>Pseudomonadota</taxon>
        <taxon>Alphaproteobacteria</taxon>
        <taxon>Sphingomonadales</taxon>
        <taxon>Sphingomonadaceae</taxon>
        <taxon>Sphingorhabdus</taxon>
    </lineage>
</organism>
<dbReference type="EMBL" id="CP018154">
    <property type="protein sequence ID" value="APG61511.1"/>
    <property type="molecule type" value="Genomic_DNA"/>
</dbReference>
<sequence>MFAPQGAIAKAQKMASATVQIVKAEEINFANAADKQSDKTSKIVQNGAFTQNGQDDMGRQTYVRSGIVGDISKTAFAEQKQNLAYDKMAQTRKDIGQLTLVEFN</sequence>
<dbReference type="AlphaFoldDB" id="A0A1L3J8S7"/>
<evidence type="ECO:0000313" key="2">
    <source>
        <dbReference type="Proteomes" id="UP000242561"/>
    </source>
</evidence>
<dbReference type="KEGG" id="sphl:LPB140_00140"/>
<gene>
    <name evidence="1" type="ORF">LPB140_00140</name>
</gene>
<dbReference type="Proteomes" id="UP000242561">
    <property type="component" value="Chromosome"/>
</dbReference>
<protein>
    <submittedName>
        <fullName evidence="1">Uncharacterized protein</fullName>
    </submittedName>
</protein>
<keyword evidence="2" id="KW-1185">Reference proteome</keyword>
<proteinExistence type="predicted"/>
<reference evidence="1 2" key="1">
    <citation type="submission" date="2016-11" db="EMBL/GenBank/DDBJ databases">
        <title>Sphingorhabdus sp. LPB0140, isolated from marine environment.</title>
        <authorList>
            <person name="Kim E."/>
            <person name="Yi H."/>
        </authorList>
    </citation>
    <scope>NUCLEOTIDE SEQUENCE [LARGE SCALE GENOMIC DNA]</scope>
    <source>
        <strain evidence="1 2">LPB0140</strain>
    </source>
</reference>
<name>A0A1L3J8S7_9SPHN</name>
<evidence type="ECO:0000313" key="1">
    <source>
        <dbReference type="EMBL" id="APG61511.1"/>
    </source>
</evidence>
<accession>A0A1L3J8S7</accession>